<sequence length="374" mass="44015">MESNQLQEMLSMEKVDYSQWERKKVQEKKVNLKKSNSSLASPPRPKTISRAGSSRLPTATPTNNEFQNGGEVTTDPFRDLRKECSTLCRHGPRKVKSPEFIRKENKTVKEGVISLLKVQIKDNRKSLHESKQRYLQLMKDNFRLKEEITSFERETHHDVTDMLECHRKYRTGISVLTSQHSNTIIGHQEELELKERRVKFASNILHSDVEDLDRSIEEEKTSLKILLNYKEKEYPEQLEQIKYLKEEIEILAKQHEKVIEELSDVANREQIIYHSKAYNILDNVKSKFADEALDQLDPSMKNLALQNRTMRQEIEQHQEQERLEKKEITELKKHIAQLKTREARRLKLLSHPSECFEKCNPESDMELSIPLQKV</sequence>
<organism evidence="3 4">
    <name type="scientific">Clytia hemisphaerica</name>
    <dbReference type="NCBI Taxonomy" id="252671"/>
    <lineage>
        <taxon>Eukaryota</taxon>
        <taxon>Metazoa</taxon>
        <taxon>Cnidaria</taxon>
        <taxon>Hydrozoa</taxon>
        <taxon>Hydroidolina</taxon>
        <taxon>Leptothecata</taxon>
        <taxon>Obeliida</taxon>
        <taxon>Clytiidae</taxon>
        <taxon>Clytia</taxon>
    </lineage>
</organism>
<name>A0A7M5XE16_9CNID</name>
<dbReference type="EnsemblMetazoa" id="CLYHEMT021013.1">
    <property type="protein sequence ID" value="CLYHEMP021013.1"/>
    <property type="gene ID" value="CLYHEMG021013"/>
</dbReference>
<evidence type="ECO:0000313" key="3">
    <source>
        <dbReference type="EnsemblMetazoa" id="CLYHEMP021013.1"/>
    </source>
</evidence>
<feature type="compositionally biased region" description="Polar residues" evidence="2">
    <location>
        <begin position="50"/>
        <end position="71"/>
    </location>
</feature>
<protein>
    <submittedName>
        <fullName evidence="3">Uncharacterized protein</fullName>
    </submittedName>
</protein>
<evidence type="ECO:0000313" key="4">
    <source>
        <dbReference type="Proteomes" id="UP000594262"/>
    </source>
</evidence>
<dbReference type="PANTHER" id="PTHR28574:SF1">
    <property type="entry name" value="RIKEN CDNA 6820408C15 GENE"/>
    <property type="match status" value="1"/>
</dbReference>
<accession>A0A7M5XE16</accession>
<proteinExistence type="predicted"/>
<dbReference type="PANTHER" id="PTHR28574">
    <property type="entry name" value="RIKEN CDNA 6820408C15"/>
    <property type="match status" value="1"/>
</dbReference>
<dbReference type="InterPro" id="IPR029236">
    <property type="entry name" value="DUF4618"/>
</dbReference>
<feature type="compositionally biased region" description="Basic and acidic residues" evidence="2">
    <location>
        <begin position="11"/>
        <end position="30"/>
    </location>
</feature>
<keyword evidence="4" id="KW-1185">Reference proteome</keyword>
<reference evidence="3" key="1">
    <citation type="submission" date="2021-01" db="UniProtKB">
        <authorList>
            <consortium name="EnsemblMetazoa"/>
        </authorList>
    </citation>
    <scope>IDENTIFICATION</scope>
</reference>
<dbReference type="OrthoDB" id="10650238at2759"/>
<dbReference type="Proteomes" id="UP000594262">
    <property type="component" value="Unplaced"/>
</dbReference>
<dbReference type="AlphaFoldDB" id="A0A7M5XE16"/>
<dbReference type="Pfam" id="PF15397">
    <property type="entry name" value="DUF4618"/>
    <property type="match status" value="1"/>
</dbReference>
<feature type="region of interest" description="Disordered" evidence="2">
    <location>
        <begin position="1"/>
        <end position="75"/>
    </location>
</feature>
<dbReference type="RefSeq" id="XP_066921071.1">
    <property type="nucleotide sequence ID" value="XM_067064970.1"/>
</dbReference>
<evidence type="ECO:0000256" key="2">
    <source>
        <dbReference type="SAM" id="MobiDB-lite"/>
    </source>
</evidence>
<dbReference type="GeneID" id="136808436"/>
<feature type="coiled-coil region" evidence="1">
    <location>
        <begin position="300"/>
        <end position="334"/>
    </location>
</feature>
<evidence type="ECO:0000256" key="1">
    <source>
        <dbReference type="SAM" id="Coils"/>
    </source>
</evidence>
<keyword evidence="1" id="KW-0175">Coiled coil</keyword>